<dbReference type="AlphaFoldDB" id="A0A8X7T0W9"/>
<feature type="compositionally biased region" description="Polar residues" evidence="1">
    <location>
        <begin position="560"/>
        <end position="575"/>
    </location>
</feature>
<comment type="caution">
    <text evidence="3">The sequence shown here is derived from an EMBL/GenBank/DDBJ whole genome shotgun (WGS) entry which is preliminary data.</text>
</comment>
<feature type="region of interest" description="Disordered" evidence="1">
    <location>
        <begin position="902"/>
        <end position="995"/>
    </location>
</feature>
<proteinExistence type="predicted"/>
<feature type="compositionally biased region" description="Acidic residues" evidence="1">
    <location>
        <begin position="839"/>
        <end position="855"/>
    </location>
</feature>
<name>A0A8X7T0W9_9BASI</name>
<keyword evidence="2" id="KW-0812">Transmembrane</keyword>
<keyword evidence="4" id="KW-1185">Reference proteome</keyword>
<feature type="compositionally biased region" description="Basic and acidic residues" evidence="1">
    <location>
        <begin position="144"/>
        <end position="169"/>
    </location>
</feature>
<keyword evidence="2" id="KW-0472">Membrane</keyword>
<dbReference type="PANTHER" id="PTHR35872">
    <property type="entry name" value="INTEGRAL MEMBRANE PROTEIN (AFU_ORTHOLOGUE AFUA_5G07110)"/>
    <property type="match status" value="1"/>
</dbReference>
<feature type="compositionally biased region" description="Acidic residues" evidence="1">
    <location>
        <begin position="922"/>
        <end position="944"/>
    </location>
</feature>
<protein>
    <submittedName>
        <fullName evidence="3">Uncharacterized protein</fullName>
    </submittedName>
</protein>
<feature type="region of interest" description="Disordered" evidence="1">
    <location>
        <begin position="484"/>
        <end position="508"/>
    </location>
</feature>
<evidence type="ECO:0000256" key="2">
    <source>
        <dbReference type="SAM" id="Phobius"/>
    </source>
</evidence>
<accession>A0A8X7T0W9</accession>
<feature type="compositionally biased region" description="Polar residues" evidence="1">
    <location>
        <begin position="981"/>
        <end position="995"/>
    </location>
</feature>
<feature type="region of interest" description="Disordered" evidence="1">
    <location>
        <begin position="1"/>
        <end position="40"/>
    </location>
</feature>
<feature type="region of interest" description="Disordered" evidence="1">
    <location>
        <begin position="527"/>
        <end position="625"/>
    </location>
</feature>
<dbReference type="Pfam" id="PF11204">
    <property type="entry name" value="DUF2985"/>
    <property type="match status" value="1"/>
</dbReference>
<organism evidence="3 4">
    <name type="scientific">Tilletia controversa</name>
    <name type="common">dwarf bunt fungus</name>
    <dbReference type="NCBI Taxonomy" id="13291"/>
    <lineage>
        <taxon>Eukaryota</taxon>
        <taxon>Fungi</taxon>
        <taxon>Dikarya</taxon>
        <taxon>Basidiomycota</taxon>
        <taxon>Ustilaginomycotina</taxon>
        <taxon>Exobasidiomycetes</taxon>
        <taxon>Tilletiales</taxon>
        <taxon>Tilletiaceae</taxon>
        <taxon>Tilletia</taxon>
    </lineage>
</organism>
<feature type="region of interest" description="Disordered" evidence="1">
    <location>
        <begin position="642"/>
        <end position="675"/>
    </location>
</feature>
<reference evidence="3" key="2">
    <citation type="journal article" date="2019" name="IMA Fungus">
        <title>Genome sequencing and comparison of five Tilletia species to identify candidate genes for the detection of regulated species infecting wheat.</title>
        <authorList>
            <person name="Nguyen H.D.T."/>
            <person name="Sultana T."/>
            <person name="Kesanakurti P."/>
            <person name="Hambleton S."/>
        </authorList>
    </citation>
    <scope>NUCLEOTIDE SEQUENCE</scope>
    <source>
        <strain evidence="3">DAOMC 236426</strain>
    </source>
</reference>
<gene>
    <name evidence="3" type="ORF">A4X06_0g177</name>
</gene>
<evidence type="ECO:0000256" key="1">
    <source>
        <dbReference type="SAM" id="MobiDB-lite"/>
    </source>
</evidence>
<feature type="transmembrane region" description="Helical" evidence="2">
    <location>
        <begin position="371"/>
        <end position="395"/>
    </location>
</feature>
<evidence type="ECO:0000313" key="3">
    <source>
        <dbReference type="EMBL" id="KAE8255935.1"/>
    </source>
</evidence>
<evidence type="ECO:0000313" key="4">
    <source>
        <dbReference type="Proteomes" id="UP000077684"/>
    </source>
</evidence>
<dbReference type="Proteomes" id="UP000077684">
    <property type="component" value="Unassembled WGS sequence"/>
</dbReference>
<feature type="region of interest" description="Disordered" evidence="1">
    <location>
        <begin position="281"/>
        <end position="342"/>
    </location>
</feature>
<dbReference type="EMBL" id="LWDE02000008">
    <property type="protein sequence ID" value="KAE8255935.1"/>
    <property type="molecule type" value="Genomic_DNA"/>
</dbReference>
<feature type="compositionally biased region" description="Polar residues" evidence="1">
    <location>
        <begin position="958"/>
        <end position="972"/>
    </location>
</feature>
<dbReference type="PANTHER" id="PTHR35872:SF2">
    <property type="entry name" value="INTEGRAL MEMBRANE PROTEIN (AFU_ORTHOLOGUE AFUA_5G07110)"/>
    <property type="match status" value="1"/>
</dbReference>
<feature type="region of interest" description="Disordered" evidence="1">
    <location>
        <begin position="830"/>
        <end position="868"/>
    </location>
</feature>
<feature type="region of interest" description="Disordered" evidence="1">
    <location>
        <begin position="142"/>
        <end position="194"/>
    </location>
</feature>
<sequence>MSSRIVSPTPLRAALRLNSDEGVDEQQRNRSTTPALPPPHITQIHAAAQHLEHRRRKAEHEAKLAHAHRILDGEIQPSPRPHSIHSHPHPPAQRKLINTDTPQAHRPHRSVVAVVSARHRAAAQKKEAIRTQARLNKINQLHPLQDHHHDDDEARLQRENELESTRARLENTLPTRTLAARNPNPNNGGQDDDLHHNWEVVDTLEVVDPGVATVAALTNVANSIMFPYIPTLFNRMPIVDIPLEVSVDDDSRLSLDSDRAPLVNTTTRSWTDSLRRPFFKRPSVAAQQEQQTKPAALEEGRAPTPKITPGQSVSGKRARKKKRRAKAKSLQRPPQDPLDTHVETLLNNSKPAKARRVLQGLWAFLKTPQGIIVGIYGFLVVFTGAALVIFLLGWIDHGNNKDFWVEVFSQAVNALFTITGVGLIPWRARDTWRMGWICYYQYLTRTLRVKAHLPPLKDKNDLPDAKASVAELEERKSRIVVDGKMYGEGDLPSEPPTPAANESTALGRSGTPLQTILESNSAARGLTLQGVPHPHHHHHYPDGAPPRTKTPISRVRSPLGRTSSPLGPGRSSTASPIPRAGTASPAHSAAPRRNPGGVITWEAVENPTPGGPTGHFLERPASAASAASGRVASPLYLHERKLSAHGGGGGGGHVRRSSGELDDGRSGLVGAGGRGSVDEDGYTHFIDSARTEADAEADAEAVQDIQVLAPSQAQHLHELQTQFAHGASWYRPHETATHRAFPIRTALWITILNDGNSLFQCMLCGVMWGFATHYQDRPAWTTGSLIPCSFLCGIGAGVLIALGGKKTTKTDEVEVRLRAAFAEREREYLERKRRVEGSSSDEDDAGGDDGGESSGDEGQRERAGIARRTTVSQLEAAVAAGTSTSAPIPSSSAALYHLNQHHHPSPVRPVAHRGLVQPLDDGSAEDDDDGETSKEEEEEEEGEFVPDANADGIALTPLNPSSRTTNDDQPSTVGPEAGRQPATSPSSPRTGALSSLQHFEDRLAVVDGSASLQQAEEEREEERTQAGVVTAVFGFGGMQGVKDSN</sequence>
<feature type="compositionally biased region" description="Basic residues" evidence="1">
    <location>
        <begin position="316"/>
        <end position="329"/>
    </location>
</feature>
<reference evidence="3" key="1">
    <citation type="submission" date="2016-04" db="EMBL/GenBank/DDBJ databases">
        <authorList>
            <person name="Nguyen H.D."/>
            <person name="Samba Siva P."/>
            <person name="Cullis J."/>
            <person name="Levesque C.A."/>
            <person name="Hambleton S."/>
        </authorList>
    </citation>
    <scope>NUCLEOTIDE SEQUENCE</scope>
    <source>
        <strain evidence="3">DAOMC 236426</strain>
    </source>
</reference>
<dbReference type="InterPro" id="IPR021369">
    <property type="entry name" value="DUF2985"/>
</dbReference>
<feature type="transmembrane region" description="Helical" evidence="2">
    <location>
        <begin position="407"/>
        <end position="426"/>
    </location>
</feature>
<keyword evidence="2" id="KW-1133">Transmembrane helix</keyword>